<evidence type="ECO:0000256" key="3">
    <source>
        <dbReference type="ARBA" id="ARBA00022801"/>
    </source>
</evidence>
<dbReference type="STRING" id="525919.Apre_0266"/>
<keyword evidence="4 5" id="KW-0720">Serine protease</keyword>
<keyword evidence="8" id="KW-1185">Reference proteome</keyword>
<dbReference type="AlphaFoldDB" id="C7RFQ6"/>
<dbReference type="Gene3D" id="2.30.42.10">
    <property type="match status" value="1"/>
</dbReference>
<dbReference type="RefSeq" id="WP_015777230.1">
    <property type="nucleotide sequence ID" value="NC_013171.1"/>
</dbReference>
<dbReference type="KEGG" id="apr:Apre_0266"/>
<dbReference type="InterPro" id="IPR001478">
    <property type="entry name" value="PDZ"/>
</dbReference>
<dbReference type="PANTHER" id="PTHR32060:SF30">
    <property type="entry name" value="CARBOXY-TERMINAL PROCESSING PROTEASE CTPA"/>
    <property type="match status" value="1"/>
</dbReference>
<dbReference type="SUPFAM" id="SSF52096">
    <property type="entry name" value="ClpP/crotonase"/>
    <property type="match status" value="1"/>
</dbReference>
<dbReference type="PANTHER" id="PTHR32060">
    <property type="entry name" value="TAIL-SPECIFIC PROTEASE"/>
    <property type="match status" value="1"/>
</dbReference>
<evidence type="ECO:0000256" key="2">
    <source>
        <dbReference type="ARBA" id="ARBA00022670"/>
    </source>
</evidence>
<accession>C7RFQ6</accession>
<evidence type="ECO:0000256" key="1">
    <source>
        <dbReference type="ARBA" id="ARBA00009179"/>
    </source>
</evidence>
<dbReference type="InterPro" id="IPR005151">
    <property type="entry name" value="Tail-specific_protease"/>
</dbReference>
<dbReference type="MEROPS" id="S41.004"/>
<dbReference type="InterPro" id="IPR036034">
    <property type="entry name" value="PDZ_sf"/>
</dbReference>
<keyword evidence="3 5" id="KW-0378">Hydrolase</keyword>
<comment type="similarity">
    <text evidence="1 5">Belongs to the peptidase S41A family.</text>
</comment>
<dbReference type="Gene3D" id="3.90.226.10">
    <property type="entry name" value="2-enoyl-CoA Hydratase, Chain A, domain 1"/>
    <property type="match status" value="1"/>
</dbReference>
<evidence type="ECO:0000256" key="4">
    <source>
        <dbReference type="ARBA" id="ARBA00022825"/>
    </source>
</evidence>
<dbReference type="InterPro" id="IPR041489">
    <property type="entry name" value="PDZ_6"/>
</dbReference>
<dbReference type="InterPro" id="IPR055210">
    <property type="entry name" value="CtpA/B_N"/>
</dbReference>
<protein>
    <submittedName>
        <fullName evidence="7">Carboxyl-terminal protease</fullName>
        <ecNumber evidence="7">3.4.21.102</ecNumber>
    </submittedName>
</protein>
<dbReference type="GO" id="GO:0007165">
    <property type="term" value="P:signal transduction"/>
    <property type="evidence" value="ECO:0007669"/>
    <property type="project" value="TreeGrafter"/>
</dbReference>
<keyword evidence="2 5" id="KW-0645">Protease</keyword>
<dbReference type="SMART" id="SM00228">
    <property type="entry name" value="PDZ"/>
    <property type="match status" value="1"/>
</dbReference>
<evidence type="ECO:0000259" key="6">
    <source>
        <dbReference type="PROSITE" id="PS50106"/>
    </source>
</evidence>
<dbReference type="SMART" id="SM00245">
    <property type="entry name" value="TSPc"/>
    <property type="match status" value="1"/>
</dbReference>
<organism evidence="7 8">
    <name type="scientific">Anaerococcus prevotii (strain ATCC 9321 / DSM 20548 / JCM 6508 / NCTC 11806 / PC1)</name>
    <name type="common">Peptostreptococcus prevotii</name>
    <name type="synonym">Peptococcus prevotii</name>
    <dbReference type="NCBI Taxonomy" id="525919"/>
    <lineage>
        <taxon>Bacteria</taxon>
        <taxon>Bacillati</taxon>
        <taxon>Bacillota</taxon>
        <taxon>Tissierellia</taxon>
        <taxon>Tissierellales</taxon>
        <taxon>Peptoniphilaceae</taxon>
        <taxon>Anaerococcus</taxon>
    </lineage>
</organism>
<dbReference type="eggNOG" id="COG0793">
    <property type="taxonomic scope" value="Bacteria"/>
</dbReference>
<dbReference type="GO" id="GO:0004252">
    <property type="term" value="F:serine-type endopeptidase activity"/>
    <property type="evidence" value="ECO:0007669"/>
    <property type="project" value="UniProtKB-EC"/>
</dbReference>
<evidence type="ECO:0000256" key="5">
    <source>
        <dbReference type="RuleBase" id="RU004404"/>
    </source>
</evidence>
<evidence type="ECO:0000313" key="7">
    <source>
        <dbReference type="EMBL" id="ACV28317.1"/>
    </source>
</evidence>
<name>C7RFQ6_ANAPD</name>
<dbReference type="Gene3D" id="3.30.750.44">
    <property type="match status" value="1"/>
</dbReference>
<dbReference type="GO" id="GO:0006508">
    <property type="term" value="P:proteolysis"/>
    <property type="evidence" value="ECO:0007669"/>
    <property type="project" value="UniProtKB-KW"/>
</dbReference>
<dbReference type="Pfam" id="PF22694">
    <property type="entry name" value="CtpB_N-like"/>
    <property type="match status" value="1"/>
</dbReference>
<dbReference type="HOGENOM" id="CLU_017295_3_2_9"/>
<dbReference type="InterPro" id="IPR029045">
    <property type="entry name" value="ClpP/crotonase-like_dom_sf"/>
</dbReference>
<dbReference type="SUPFAM" id="SSF50156">
    <property type="entry name" value="PDZ domain-like"/>
    <property type="match status" value="1"/>
</dbReference>
<dbReference type="OrthoDB" id="9812068at2"/>
<gene>
    <name evidence="7" type="ordered locus">Apre_0266</name>
</gene>
<dbReference type="PROSITE" id="PS50106">
    <property type="entry name" value="PDZ"/>
    <property type="match status" value="1"/>
</dbReference>
<dbReference type="Pfam" id="PF03572">
    <property type="entry name" value="Peptidase_S41"/>
    <property type="match status" value="1"/>
</dbReference>
<feature type="domain" description="PDZ" evidence="6">
    <location>
        <begin position="90"/>
        <end position="159"/>
    </location>
</feature>
<evidence type="ECO:0000313" key="8">
    <source>
        <dbReference type="Proteomes" id="UP000002294"/>
    </source>
</evidence>
<dbReference type="EC" id="3.4.21.102" evidence="7"/>
<dbReference type="CDD" id="cd07560">
    <property type="entry name" value="Peptidase_S41_CPP"/>
    <property type="match status" value="1"/>
</dbReference>
<sequence>MKKFGKVILALVLTAGVGFTGYIVGLNRDLNATNKSEDQAHIEDMHMLKSLLDKNFLFDYDEKDLYEGSLKGMFANLGDPYTQYYSKDEFSKLMETLDGRYKGIGVLVQASKEGFIKVVQVFDGSPASEAGLKEGDYIIKVEGKEYSADQMEEAVAIMKGEEDTNVKITVRRMEEDGKNFKDIDMEVARRDVKVDTIDESLMEIRDKKIGYIHIKSFDDVTGEDFEASYKKLKDAGMEGLVLDLRNNPGGSLDVCLDIADKFLDKGVIVTTEDKKGEVITEESDEDKDDIPMTVLVNENSASASEILSGALKDRDRAKIIGKKTFGKGIVQKLFPLDDGSGAKITISEYHTPSGAKINKVGVEPDIEVENTEEGLEISKKNFSKDDQFKKALQVLLDQMGE</sequence>
<dbReference type="Proteomes" id="UP000002294">
    <property type="component" value="Chromosome"/>
</dbReference>
<dbReference type="NCBIfam" id="TIGR00225">
    <property type="entry name" value="prc"/>
    <property type="match status" value="1"/>
</dbReference>
<dbReference type="CDD" id="cd06782">
    <property type="entry name" value="cpPDZ_CPP-like"/>
    <property type="match status" value="1"/>
</dbReference>
<dbReference type="EMBL" id="CP001708">
    <property type="protein sequence ID" value="ACV28317.1"/>
    <property type="molecule type" value="Genomic_DNA"/>
</dbReference>
<dbReference type="InterPro" id="IPR004447">
    <property type="entry name" value="Peptidase_S41A"/>
</dbReference>
<dbReference type="GO" id="GO:0030288">
    <property type="term" value="C:outer membrane-bounded periplasmic space"/>
    <property type="evidence" value="ECO:0007669"/>
    <property type="project" value="TreeGrafter"/>
</dbReference>
<dbReference type="Pfam" id="PF17820">
    <property type="entry name" value="PDZ_6"/>
    <property type="match status" value="1"/>
</dbReference>
<reference evidence="7 8" key="1">
    <citation type="journal article" date="2009" name="Stand. Genomic Sci.">
        <title>Complete genome sequence of Anaerococcus prevotii type strain (PC1).</title>
        <authorList>
            <person name="Labutti K."/>
            <person name="Pukall R."/>
            <person name="Steenblock K."/>
            <person name="Glavina Del Rio T."/>
            <person name="Tice H."/>
            <person name="Copeland A."/>
            <person name="Cheng J.F."/>
            <person name="Lucas S."/>
            <person name="Chen F."/>
            <person name="Nolan M."/>
            <person name="Bruce D."/>
            <person name="Goodwin L."/>
            <person name="Pitluck S."/>
            <person name="Ivanova N."/>
            <person name="Mavromatis K."/>
            <person name="Ovchinnikova G."/>
            <person name="Pati A."/>
            <person name="Chen A."/>
            <person name="Palaniappan K."/>
            <person name="Land M."/>
            <person name="Hauser L."/>
            <person name="Chang Y.J."/>
            <person name="Jeffries C.D."/>
            <person name="Chain P."/>
            <person name="Saunders E."/>
            <person name="Brettin T."/>
            <person name="Detter J.C."/>
            <person name="Han C."/>
            <person name="Goker M."/>
            <person name="Bristow J."/>
            <person name="Eisen J.A."/>
            <person name="Markowitz V."/>
            <person name="Hugenholtz P."/>
            <person name="Kyrpides N.C."/>
            <person name="Klenk H.P."/>
            <person name="Lapidus A."/>
        </authorList>
    </citation>
    <scope>NUCLEOTIDE SEQUENCE [LARGE SCALE GENOMIC DNA]</scope>
    <source>
        <strain evidence="8">ATCC 9321 / DSM 20548 / JCM 6508 / NCTC 11806 / PC1</strain>
    </source>
</reference>
<proteinExistence type="inferred from homology"/>